<name>A0A108U4P9_9GAMM</name>
<evidence type="ECO:0000313" key="2">
    <source>
        <dbReference type="Proteomes" id="UP000023435"/>
    </source>
</evidence>
<keyword evidence="2" id="KW-1185">Reference proteome</keyword>
<evidence type="ECO:0000313" key="1">
    <source>
        <dbReference type="EMBL" id="KWS02509.1"/>
    </source>
</evidence>
<organism evidence="1 2">
    <name type="scientific">Lysobacter capsici AZ78</name>
    <dbReference type="NCBI Taxonomy" id="1444315"/>
    <lineage>
        <taxon>Bacteria</taxon>
        <taxon>Pseudomonadati</taxon>
        <taxon>Pseudomonadota</taxon>
        <taxon>Gammaproteobacteria</taxon>
        <taxon>Lysobacterales</taxon>
        <taxon>Lysobacteraceae</taxon>
        <taxon>Lysobacter</taxon>
    </lineage>
</organism>
<accession>A0A108U4P9</accession>
<reference evidence="1 2" key="1">
    <citation type="journal article" date="2014" name="Genome Announc.">
        <title>Draft Genome Sequence of Lysobacter capsici AZ78, a Bacterium Antagonistic to Plant-Pathogenic Oomycetes.</title>
        <authorList>
            <person name="Puopolo G."/>
            <person name="Sonego P."/>
            <person name="Engelen K."/>
            <person name="Pertot I."/>
        </authorList>
    </citation>
    <scope>NUCLEOTIDE SEQUENCE [LARGE SCALE GENOMIC DNA]</scope>
    <source>
        <strain evidence="1 2">AZ78</strain>
    </source>
</reference>
<dbReference type="Proteomes" id="UP000023435">
    <property type="component" value="Unassembled WGS sequence"/>
</dbReference>
<proteinExistence type="predicted"/>
<protein>
    <submittedName>
        <fullName evidence="1">Uncharacterized protein</fullName>
    </submittedName>
</protein>
<comment type="caution">
    <text evidence="1">The sequence shown here is derived from an EMBL/GenBank/DDBJ whole genome shotgun (WGS) entry which is preliminary data.</text>
</comment>
<dbReference type="AlphaFoldDB" id="A0A108U4P9"/>
<gene>
    <name evidence="1" type="ORF">AZ78_0053</name>
</gene>
<sequence>MDGWNGGHCEQEVGAHDGLLSLGDAGAFEWRTVAARRRRKRRVARFRVLLVRRRG</sequence>
<dbReference type="EMBL" id="JAJA02000001">
    <property type="protein sequence ID" value="KWS02509.1"/>
    <property type="molecule type" value="Genomic_DNA"/>
</dbReference>